<reference evidence="1" key="2">
    <citation type="journal article" date="2015" name="Data Brief">
        <title>Shoot transcriptome of the giant reed, Arundo donax.</title>
        <authorList>
            <person name="Barrero R.A."/>
            <person name="Guerrero F.D."/>
            <person name="Moolhuijzen P."/>
            <person name="Goolsby J.A."/>
            <person name="Tidwell J."/>
            <person name="Bellgard S.E."/>
            <person name="Bellgard M.I."/>
        </authorList>
    </citation>
    <scope>NUCLEOTIDE SEQUENCE</scope>
    <source>
        <tissue evidence="1">Shoot tissue taken approximately 20 cm above the soil surface</tissue>
    </source>
</reference>
<name>A0A0A9H475_ARUDO</name>
<proteinExistence type="predicted"/>
<accession>A0A0A9H475</accession>
<dbReference type="EMBL" id="GBRH01168260">
    <property type="protein sequence ID" value="JAE29636.1"/>
    <property type="molecule type" value="Transcribed_RNA"/>
</dbReference>
<protein>
    <submittedName>
        <fullName evidence="1">Uncharacterized protein</fullName>
    </submittedName>
</protein>
<organism evidence="1">
    <name type="scientific">Arundo donax</name>
    <name type="common">Giant reed</name>
    <name type="synonym">Donax arundinaceus</name>
    <dbReference type="NCBI Taxonomy" id="35708"/>
    <lineage>
        <taxon>Eukaryota</taxon>
        <taxon>Viridiplantae</taxon>
        <taxon>Streptophyta</taxon>
        <taxon>Embryophyta</taxon>
        <taxon>Tracheophyta</taxon>
        <taxon>Spermatophyta</taxon>
        <taxon>Magnoliopsida</taxon>
        <taxon>Liliopsida</taxon>
        <taxon>Poales</taxon>
        <taxon>Poaceae</taxon>
        <taxon>PACMAD clade</taxon>
        <taxon>Arundinoideae</taxon>
        <taxon>Arundineae</taxon>
        <taxon>Arundo</taxon>
    </lineage>
</organism>
<sequence>MDVIILKKHYMIVYYKKTTQVTGPNFSIQSAYKTACSLFPTGEGAKLCTIWQLSTIQCRTPATTLQS</sequence>
<dbReference type="AlphaFoldDB" id="A0A0A9H475"/>
<evidence type="ECO:0000313" key="1">
    <source>
        <dbReference type="EMBL" id="JAE29636.1"/>
    </source>
</evidence>
<reference evidence="1" key="1">
    <citation type="submission" date="2014-09" db="EMBL/GenBank/DDBJ databases">
        <authorList>
            <person name="Magalhaes I.L.F."/>
            <person name="Oliveira U."/>
            <person name="Santos F.R."/>
            <person name="Vidigal T.H.D.A."/>
            <person name="Brescovit A.D."/>
            <person name="Santos A.J."/>
        </authorList>
    </citation>
    <scope>NUCLEOTIDE SEQUENCE</scope>
    <source>
        <tissue evidence="1">Shoot tissue taken approximately 20 cm above the soil surface</tissue>
    </source>
</reference>